<organism evidence="2 3">
    <name type="scientific">Hypsibius exemplaris</name>
    <name type="common">Freshwater tardigrade</name>
    <dbReference type="NCBI Taxonomy" id="2072580"/>
    <lineage>
        <taxon>Eukaryota</taxon>
        <taxon>Metazoa</taxon>
        <taxon>Ecdysozoa</taxon>
        <taxon>Tardigrada</taxon>
        <taxon>Eutardigrada</taxon>
        <taxon>Parachela</taxon>
        <taxon>Hypsibioidea</taxon>
        <taxon>Hypsibiidae</taxon>
        <taxon>Hypsibius</taxon>
    </lineage>
</organism>
<dbReference type="Proteomes" id="UP000192578">
    <property type="component" value="Unassembled WGS sequence"/>
</dbReference>
<reference evidence="3" key="1">
    <citation type="submission" date="2017-01" db="EMBL/GenBank/DDBJ databases">
        <title>Comparative genomics of anhydrobiosis in the tardigrade Hypsibius dujardini.</title>
        <authorList>
            <person name="Yoshida Y."/>
            <person name="Koutsovoulos G."/>
            <person name="Laetsch D."/>
            <person name="Stevens L."/>
            <person name="Kumar S."/>
            <person name="Horikawa D."/>
            <person name="Ishino K."/>
            <person name="Komine S."/>
            <person name="Tomita M."/>
            <person name="Blaxter M."/>
            <person name="Arakawa K."/>
        </authorList>
    </citation>
    <scope>NUCLEOTIDE SEQUENCE [LARGE SCALE GENOMIC DNA]</scope>
    <source>
        <strain evidence="3">Z151</strain>
    </source>
</reference>
<protein>
    <submittedName>
        <fullName evidence="2">Uncharacterized protein</fullName>
    </submittedName>
</protein>
<sequence>MKVQYVYRKDEPDPLTDTELVNITVDELISQLKLSRQLLAVAEADKKIFEEDQINQLKEEVKTREEYLERKRTSELCIRYSETNLNHVARWLEKIWVRYGRPRSEALPFRCLSMAQIRTALQRRINTKRRSADVVTHKKNMYKVEKVYRDEWRRHLKDTLNEKKNMSINIFRSNNISTTDFYLRTIVRQTRDVTMMISNNMAYFDALHDAVSKFERVKCYMDDDHIHFERNLTDLKQSIVEQEKQLRYLAGVFNESAKGALRAEKDCNETDFDIRKAEKEQQRMIKDLNVALEEHRWTCTTRLRELVDMNVEIKSCFDRLPVIRTFPFHESPVAELAKVPETTELVRTFELLQDLTQTRTASEVLNAFRQKMNRSLNLESQNRRLDYLLVTIIHPEEKMFEEEFDANCTQTIARREALDRSLKEMHNEFDKRVTAARHVITAQRDTADEFQFFLETLDSINERVKRVFCNDPKNIEEEWEDQSIPGLRGLLSLTRQNILKMAEDNLFSVLSQPWSHLKEHVYHRDFLEYRAGKLSKTNDRTRFDHPPRDSIRDEAKRRARLLPSTVNVNYLTNAQVKQANWQMMERSRLAELDRLKLAYQKDEDERQMIEKRRLREDAQAALADKAKGKGKRAGTVPKSLHTKKPATEKKGKK</sequence>
<gene>
    <name evidence="2" type="ORF">BV898_11821</name>
</gene>
<evidence type="ECO:0000256" key="1">
    <source>
        <dbReference type="SAM" id="MobiDB-lite"/>
    </source>
</evidence>
<proteinExistence type="predicted"/>
<evidence type="ECO:0000313" key="3">
    <source>
        <dbReference type="Proteomes" id="UP000192578"/>
    </source>
</evidence>
<comment type="caution">
    <text evidence="2">The sequence shown here is derived from an EMBL/GenBank/DDBJ whole genome shotgun (WGS) entry which is preliminary data.</text>
</comment>
<dbReference type="OrthoDB" id="10065547at2759"/>
<name>A0A1W0WFH2_HYPEX</name>
<evidence type="ECO:0000313" key="2">
    <source>
        <dbReference type="EMBL" id="OQV13939.1"/>
    </source>
</evidence>
<accession>A0A1W0WFH2</accession>
<dbReference type="AlphaFoldDB" id="A0A1W0WFH2"/>
<feature type="region of interest" description="Disordered" evidence="1">
    <location>
        <begin position="619"/>
        <end position="653"/>
    </location>
</feature>
<dbReference type="EMBL" id="MTYJ01000113">
    <property type="protein sequence ID" value="OQV13939.1"/>
    <property type="molecule type" value="Genomic_DNA"/>
</dbReference>
<keyword evidence="3" id="KW-1185">Reference proteome</keyword>